<evidence type="ECO:0000256" key="1">
    <source>
        <dbReference type="SAM" id="MobiDB-lite"/>
    </source>
</evidence>
<comment type="caution">
    <text evidence="2">The sequence shown here is derived from an EMBL/GenBank/DDBJ whole genome shotgun (WGS) entry which is preliminary data.</text>
</comment>
<keyword evidence="3" id="KW-1185">Reference proteome</keyword>
<feature type="region of interest" description="Disordered" evidence="1">
    <location>
        <begin position="1"/>
        <end position="74"/>
    </location>
</feature>
<reference evidence="2" key="1">
    <citation type="submission" date="2018-05" db="EMBL/GenBank/DDBJ databases">
        <title>Draft genome of Mucuna pruriens seed.</title>
        <authorList>
            <person name="Nnadi N.E."/>
            <person name="Vos R."/>
            <person name="Hasami M.H."/>
            <person name="Devisetty U.K."/>
            <person name="Aguiy J.C."/>
        </authorList>
    </citation>
    <scope>NUCLEOTIDE SEQUENCE [LARGE SCALE GENOMIC DNA]</scope>
    <source>
        <strain evidence="2">JCA_2017</strain>
    </source>
</reference>
<protein>
    <submittedName>
        <fullName evidence="2">Uncharacterized protein</fullName>
    </submittedName>
</protein>
<sequence>MEAHKEKREQVEKEEEIKRGWRKSSGNEENERKGESVSKRVIRESIVSDNERAQTPNDVLAFSRSVHNVDSSLE</sequence>
<dbReference type="OrthoDB" id="687180at2759"/>
<dbReference type="Proteomes" id="UP000257109">
    <property type="component" value="Unassembled WGS sequence"/>
</dbReference>
<organism evidence="2 3">
    <name type="scientific">Mucuna pruriens</name>
    <name type="common">Velvet bean</name>
    <name type="synonym">Dolichos pruriens</name>
    <dbReference type="NCBI Taxonomy" id="157652"/>
    <lineage>
        <taxon>Eukaryota</taxon>
        <taxon>Viridiplantae</taxon>
        <taxon>Streptophyta</taxon>
        <taxon>Embryophyta</taxon>
        <taxon>Tracheophyta</taxon>
        <taxon>Spermatophyta</taxon>
        <taxon>Magnoliopsida</taxon>
        <taxon>eudicotyledons</taxon>
        <taxon>Gunneridae</taxon>
        <taxon>Pentapetalae</taxon>
        <taxon>rosids</taxon>
        <taxon>fabids</taxon>
        <taxon>Fabales</taxon>
        <taxon>Fabaceae</taxon>
        <taxon>Papilionoideae</taxon>
        <taxon>50 kb inversion clade</taxon>
        <taxon>NPAAA clade</taxon>
        <taxon>indigoferoid/millettioid clade</taxon>
        <taxon>Phaseoleae</taxon>
        <taxon>Mucuna</taxon>
    </lineage>
</organism>
<feature type="compositionally biased region" description="Polar residues" evidence="1">
    <location>
        <begin position="65"/>
        <end position="74"/>
    </location>
</feature>
<name>A0A371E010_MUCPR</name>
<proteinExistence type="predicted"/>
<evidence type="ECO:0000313" key="3">
    <source>
        <dbReference type="Proteomes" id="UP000257109"/>
    </source>
</evidence>
<dbReference type="AlphaFoldDB" id="A0A371E010"/>
<evidence type="ECO:0000313" key="2">
    <source>
        <dbReference type="EMBL" id="RDX58124.1"/>
    </source>
</evidence>
<gene>
    <name evidence="2" type="ORF">CR513_62581</name>
</gene>
<feature type="compositionally biased region" description="Basic and acidic residues" evidence="1">
    <location>
        <begin position="1"/>
        <end position="43"/>
    </location>
</feature>
<dbReference type="EMBL" id="QJKJ01017813">
    <property type="protein sequence ID" value="RDX58124.1"/>
    <property type="molecule type" value="Genomic_DNA"/>
</dbReference>
<accession>A0A371E010</accession>
<feature type="non-terminal residue" evidence="2">
    <location>
        <position position="1"/>
    </location>
</feature>